<feature type="compositionally biased region" description="Low complexity" evidence="2">
    <location>
        <begin position="464"/>
        <end position="494"/>
    </location>
</feature>
<keyword evidence="5" id="KW-1185">Reference proteome</keyword>
<feature type="coiled-coil region" evidence="1">
    <location>
        <begin position="628"/>
        <end position="663"/>
    </location>
</feature>
<feature type="compositionally biased region" description="Low complexity" evidence="2">
    <location>
        <begin position="294"/>
        <end position="311"/>
    </location>
</feature>
<evidence type="ECO:0000313" key="5">
    <source>
        <dbReference type="Proteomes" id="UP000800200"/>
    </source>
</evidence>
<evidence type="ECO:0000256" key="1">
    <source>
        <dbReference type="SAM" id="Coils"/>
    </source>
</evidence>
<feature type="compositionally biased region" description="Polar residues" evidence="2">
    <location>
        <begin position="206"/>
        <end position="220"/>
    </location>
</feature>
<evidence type="ECO:0008006" key="6">
    <source>
        <dbReference type="Google" id="ProtNLM"/>
    </source>
</evidence>
<organism evidence="4 5">
    <name type="scientific">Zopfia rhizophila CBS 207.26</name>
    <dbReference type="NCBI Taxonomy" id="1314779"/>
    <lineage>
        <taxon>Eukaryota</taxon>
        <taxon>Fungi</taxon>
        <taxon>Dikarya</taxon>
        <taxon>Ascomycota</taxon>
        <taxon>Pezizomycotina</taxon>
        <taxon>Dothideomycetes</taxon>
        <taxon>Dothideomycetes incertae sedis</taxon>
        <taxon>Zopfiaceae</taxon>
        <taxon>Zopfia</taxon>
    </lineage>
</organism>
<gene>
    <name evidence="4" type="ORF">K469DRAFT_392485</name>
</gene>
<dbReference type="AlphaFoldDB" id="A0A6A6ELK1"/>
<feature type="compositionally biased region" description="Basic and acidic residues" evidence="2">
    <location>
        <begin position="267"/>
        <end position="293"/>
    </location>
</feature>
<feature type="region of interest" description="Disordered" evidence="2">
    <location>
        <begin position="573"/>
        <end position="596"/>
    </location>
</feature>
<feature type="compositionally biased region" description="Polar residues" evidence="2">
    <location>
        <begin position="254"/>
        <end position="263"/>
    </location>
</feature>
<keyword evidence="1" id="KW-0175">Coiled coil</keyword>
<feature type="chain" id="PRO_5025405458" description="TPX2 C-terminal domain-containing protein" evidence="3">
    <location>
        <begin position="24"/>
        <end position="685"/>
    </location>
</feature>
<dbReference type="OrthoDB" id="3800939at2759"/>
<dbReference type="Proteomes" id="UP000800200">
    <property type="component" value="Unassembled WGS sequence"/>
</dbReference>
<feature type="compositionally biased region" description="Polar residues" evidence="2">
    <location>
        <begin position="62"/>
        <end position="107"/>
    </location>
</feature>
<evidence type="ECO:0000256" key="2">
    <source>
        <dbReference type="SAM" id="MobiDB-lite"/>
    </source>
</evidence>
<feature type="compositionally biased region" description="Low complexity" evidence="2">
    <location>
        <begin position="423"/>
        <end position="443"/>
    </location>
</feature>
<feature type="region of interest" description="Disordered" evidence="2">
    <location>
        <begin position="198"/>
        <end position="518"/>
    </location>
</feature>
<sequence length="685" mass="76865">MYAGPFPLSLSLLLFHLFPKPNGLVTGLIFDMPLQKPSLQSRHSPDKPALISRQLAQDRRPTLQTVSELSSQNPTSSEWTTEASTMISSEGPDGNNNQSSWSLTNGTDMARDISEISGSERRGRPKTIGFAQPSQTRPLILITAADTPPLRRSLTTPMDWTQQEADSSGDQVKATDSDNSHRLSVNFSLRSNFFKDHQSHTETIQKRNSLPGQSMFQVDQRQTRRPSGHHSENMESCQDGSRASKEKQPVRDQTPVSRPSAFSVTPPEKREMERIRREQAVVEARARREKEGRGIAMGSSSTLPSLSPLSPVARPSQAHLKSRISQHQLLQNSRTMNSKPSPGHLNRRASAGYVSGQVDKRMSNDVNARLLKRASTNSTDFEKRQYMTNRASGGSFNNPSSNPSRPKSLDSKRTSQRLSQPFPMLTLTESSTSLSFTSPHSPTHYLFPRPPSGVLSTDRRSRSLHLSHQSIIRTSSVHSTTSHKSAKSNTSSKSHQSRRSSKTSYSSQSRRHQRGVTKEHLDALAALTAPAPTPDARMTPESLAFLESQKKKLEEKIRRESVGSERAMRKLLVRERSRSRSRSRAGSRTSLHSYATERSKGYNASISGVGTGNKDLEGLTPESIRLLREREKLLRWKAEREKQEFEKQEREKIRERVRRANEMEEARSKSMVKEKKRGCCGILRM</sequence>
<feature type="compositionally biased region" description="Low complexity" evidence="2">
    <location>
        <begin position="392"/>
        <end position="406"/>
    </location>
</feature>
<evidence type="ECO:0000256" key="3">
    <source>
        <dbReference type="SAM" id="SignalP"/>
    </source>
</evidence>
<reference evidence="4" key="1">
    <citation type="journal article" date="2020" name="Stud. Mycol.">
        <title>101 Dothideomycetes genomes: a test case for predicting lifestyles and emergence of pathogens.</title>
        <authorList>
            <person name="Haridas S."/>
            <person name="Albert R."/>
            <person name="Binder M."/>
            <person name="Bloem J."/>
            <person name="Labutti K."/>
            <person name="Salamov A."/>
            <person name="Andreopoulos B."/>
            <person name="Baker S."/>
            <person name="Barry K."/>
            <person name="Bills G."/>
            <person name="Bluhm B."/>
            <person name="Cannon C."/>
            <person name="Castanera R."/>
            <person name="Culley D."/>
            <person name="Daum C."/>
            <person name="Ezra D."/>
            <person name="Gonzalez J."/>
            <person name="Henrissat B."/>
            <person name="Kuo A."/>
            <person name="Liang C."/>
            <person name="Lipzen A."/>
            <person name="Lutzoni F."/>
            <person name="Magnuson J."/>
            <person name="Mondo S."/>
            <person name="Nolan M."/>
            <person name="Ohm R."/>
            <person name="Pangilinan J."/>
            <person name="Park H.-J."/>
            <person name="Ramirez L."/>
            <person name="Alfaro M."/>
            <person name="Sun H."/>
            <person name="Tritt A."/>
            <person name="Yoshinaga Y."/>
            <person name="Zwiers L.-H."/>
            <person name="Turgeon B."/>
            <person name="Goodwin S."/>
            <person name="Spatafora J."/>
            <person name="Crous P."/>
            <person name="Grigoriev I."/>
        </authorList>
    </citation>
    <scope>NUCLEOTIDE SEQUENCE</scope>
    <source>
        <strain evidence="4">CBS 207.26</strain>
    </source>
</reference>
<feature type="region of interest" description="Disordered" evidence="2">
    <location>
        <begin position="57"/>
        <end position="179"/>
    </location>
</feature>
<feature type="compositionally biased region" description="Polar residues" evidence="2">
    <location>
        <begin position="323"/>
        <end position="340"/>
    </location>
</feature>
<feature type="signal peptide" evidence="3">
    <location>
        <begin position="1"/>
        <end position="23"/>
    </location>
</feature>
<name>A0A6A6ELK1_9PEZI</name>
<accession>A0A6A6ELK1</accession>
<keyword evidence="3" id="KW-0732">Signal</keyword>
<feature type="compositionally biased region" description="Polar residues" evidence="2">
    <location>
        <begin position="153"/>
        <end position="170"/>
    </location>
</feature>
<proteinExistence type="predicted"/>
<protein>
    <recommendedName>
        <fullName evidence="6">TPX2 C-terminal domain-containing protein</fullName>
    </recommendedName>
</protein>
<dbReference type="EMBL" id="ML994618">
    <property type="protein sequence ID" value="KAF2190776.1"/>
    <property type="molecule type" value="Genomic_DNA"/>
</dbReference>
<evidence type="ECO:0000313" key="4">
    <source>
        <dbReference type="EMBL" id="KAF2190776.1"/>
    </source>
</evidence>
<feature type="compositionally biased region" description="Basic and acidic residues" evidence="2">
    <location>
        <begin position="109"/>
        <end position="122"/>
    </location>
</feature>